<dbReference type="AlphaFoldDB" id="A0A917NCP3"/>
<protein>
    <recommendedName>
        <fullName evidence="3">LRAT domain-containing protein</fullName>
    </recommendedName>
</protein>
<reference evidence="1" key="1">
    <citation type="journal article" date="2014" name="Int. J. Syst. Evol. Microbiol.">
        <title>Complete genome sequence of Corynebacterium casei LMG S-19264T (=DSM 44701T), isolated from a smear-ripened cheese.</title>
        <authorList>
            <consortium name="US DOE Joint Genome Institute (JGI-PGF)"/>
            <person name="Walter F."/>
            <person name="Albersmeier A."/>
            <person name="Kalinowski J."/>
            <person name="Ruckert C."/>
        </authorList>
    </citation>
    <scope>NUCLEOTIDE SEQUENCE</scope>
    <source>
        <strain evidence="1">JCM 30804</strain>
    </source>
</reference>
<sequence length="201" mass="22570">MAIPLILLGSAIVGAGMLAEDRARRQKIELRRRLNIPQKAGVLEPRLIQEPSLYEQGFLRVKPVPGSIICCFVFGVIEHSGIWLGEDTIIELHGSGLIRAVSVQRFLAGRSGNNIFIACDAHHQPLVSSHCLEAASNQIFSYRDYDLFDNNCHRFVWECLTNESVAIASFETLSQKMAVHFKKSIYWDQIERSPFVSGEIT</sequence>
<reference evidence="1" key="2">
    <citation type="submission" date="2020-09" db="EMBL/GenBank/DDBJ databases">
        <authorList>
            <person name="Sun Q."/>
            <person name="Ohkuma M."/>
        </authorList>
    </citation>
    <scope>NUCLEOTIDE SEQUENCE</scope>
    <source>
        <strain evidence="1">JCM 30804</strain>
    </source>
</reference>
<comment type="caution">
    <text evidence="1">The sequence shown here is derived from an EMBL/GenBank/DDBJ whole genome shotgun (WGS) entry which is preliminary data.</text>
</comment>
<name>A0A917NCP3_9GAMM</name>
<dbReference type="EMBL" id="BMPZ01000005">
    <property type="protein sequence ID" value="GGI84643.1"/>
    <property type="molecule type" value="Genomic_DNA"/>
</dbReference>
<proteinExistence type="predicted"/>
<evidence type="ECO:0000313" key="1">
    <source>
        <dbReference type="EMBL" id="GGI84643.1"/>
    </source>
</evidence>
<gene>
    <name evidence="1" type="ORF">GCM10009332_22450</name>
</gene>
<evidence type="ECO:0008006" key="3">
    <source>
        <dbReference type="Google" id="ProtNLM"/>
    </source>
</evidence>
<dbReference type="Proteomes" id="UP000613743">
    <property type="component" value="Unassembled WGS sequence"/>
</dbReference>
<dbReference type="Gene3D" id="3.90.1720.10">
    <property type="entry name" value="endopeptidase domain like (from Nostoc punctiforme)"/>
    <property type="match status" value="1"/>
</dbReference>
<keyword evidence="2" id="KW-1185">Reference proteome</keyword>
<organism evidence="1 2">
    <name type="scientific">Shewanella gelidii</name>
    <dbReference type="NCBI Taxonomy" id="1642821"/>
    <lineage>
        <taxon>Bacteria</taxon>
        <taxon>Pseudomonadati</taxon>
        <taxon>Pseudomonadota</taxon>
        <taxon>Gammaproteobacteria</taxon>
        <taxon>Alteromonadales</taxon>
        <taxon>Shewanellaceae</taxon>
        <taxon>Shewanella</taxon>
    </lineage>
</organism>
<dbReference type="RefSeq" id="WP_188920921.1">
    <property type="nucleotide sequence ID" value="NZ_BMPZ01000005.1"/>
</dbReference>
<evidence type="ECO:0000313" key="2">
    <source>
        <dbReference type="Proteomes" id="UP000613743"/>
    </source>
</evidence>
<accession>A0A917NCP3</accession>